<comment type="cofactor">
    <cofactor evidence="1">
        <name>Co(2+)</name>
        <dbReference type="ChEBI" id="CHEBI:48828"/>
    </cofactor>
</comment>
<dbReference type="RefSeq" id="WP_281842103.1">
    <property type="nucleotide sequence ID" value="NZ_BROH01000005.1"/>
</dbReference>
<dbReference type="EMBL" id="BROH01000005">
    <property type="protein sequence ID" value="GKY88075.1"/>
    <property type="molecule type" value="Genomic_DNA"/>
</dbReference>
<comment type="cofactor">
    <cofactor evidence="2">
        <name>Mg(2+)</name>
        <dbReference type="ChEBI" id="CHEBI:18420"/>
    </cofactor>
</comment>
<name>A0ABQ5LUH5_9RHOB</name>
<keyword evidence="5 10" id="KW-0031">Aminopeptidase</keyword>
<gene>
    <name evidence="10" type="ORF">STA1M1_19440</name>
</gene>
<dbReference type="Pfam" id="PF02073">
    <property type="entry name" value="Peptidase_M29"/>
    <property type="match status" value="1"/>
</dbReference>
<organism evidence="10 11">
    <name type="scientific">Sinisalibacter aestuarii</name>
    <dbReference type="NCBI Taxonomy" id="2949426"/>
    <lineage>
        <taxon>Bacteria</taxon>
        <taxon>Pseudomonadati</taxon>
        <taxon>Pseudomonadota</taxon>
        <taxon>Alphaproteobacteria</taxon>
        <taxon>Rhodobacterales</taxon>
        <taxon>Roseobacteraceae</taxon>
        <taxon>Sinisalibacter</taxon>
    </lineage>
</organism>
<keyword evidence="9" id="KW-0482">Metalloprotease</keyword>
<evidence type="ECO:0000313" key="10">
    <source>
        <dbReference type="EMBL" id="GKY88075.1"/>
    </source>
</evidence>
<protein>
    <submittedName>
        <fullName evidence="10">Aminopeptidase</fullName>
    </submittedName>
</protein>
<accession>A0ABQ5LUH5</accession>
<dbReference type="SUPFAM" id="SSF144052">
    <property type="entry name" value="Thermophilic metalloprotease-like"/>
    <property type="match status" value="1"/>
</dbReference>
<evidence type="ECO:0000256" key="1">
    <source>
        <dbReference type="ARBA" id="ARBA00001941"/>
    </source>
</evidence>
<evidence type="ECO:0000256" key="4">
    <source>
        <dbReference type="ARBA" id="ARBA00008236"/>
    </source>
</evidence>
<evidence type="ECO:0000313" key="11">
    <source>
        <dbReference type="Proteomes" id="UP001144205"/>
    </source>
</evidence>
<evidence type="ECO:0000256" key="3">
    <source>
        <dbReference type="ARBA" id="ARBA00001947"/>
    </source>
</evidence>
<evidence type="ECO:0000256" key="9">
    <source>
        <dbReference type="ARBA" id="ARBA00023049"/>
    </source>
</evidence>
<evidence type="ECO:0000256" key="5">
    <source>
        <dbReference type="ARBA" id="ARBA00022438"/>
    </source>
</evidence>
<comment type="caution">
    <text evidence="10">The sequence shown here is derived from an EMBL/GenBank/DDBJ whole genome shotgun (WGS) entry which is preliminary data.</text>
</comment>
<evidence type="ECO:0000256" key="2">
    <source>
        <dbReference type="ARBA" id="ARBA00001946"/>
    </source>
</evidence>
<keyword evidence="11" id="KW-1185">Reference proteome</keyword>
<keyword evidence="8" id="KW-0378">Hydrolase</keyword>
<dbReference type="InterPro" id="IPR035097">
    <property type="entry name" value="M29_N-terminal"/>
</dbReference>
<proteinExistence type="inferred from homology"/>
<dbReference type="PRINTS" id="PR00919">
    <property type="entry name" value="THERMOPTASE"/>
</dbReference>
<dbReference type="Proteomes" id="UP001144205">
    <property type="component" value="Unassembled WGS sequence"/>
</dbReference>
<keyword evidence="7" id="KW-0479">Metal-binding</keyword>
<dbReference type="Gene3D" id="3.40.1830.10">
    <property type="entry name" value="Thermophilic metalloprotease (M29)"/>
    <property type="match status" value="1"/>
</dbReference>
<dbReference type="PANTHER" id="PTHR34448:SF3">
    <property type="entry name" value="AMINOPEPTIDASE AMPS"/>
    <property type="match status" value="1"/>
</dbReference>
<dbReference type="InterPro" id="IPR052170">
    <property type="entry name" value="M29_Exopeptidase"/>
</dbReference>
<comment type="cofactor">
    <cofactor evidence="3">
        <name>Zn(2+)</name>
        <dbReference type="ChEBI" id="CHEBI:29105"/>
    </cofactor>
</comment>
<evidence type="ECO:0000256" key="6">
    <source>
        <dbReference type="ARBA" id="ARBA00022670"/>
    </source>
</evidence>
<reference evidence="10" key="1">
    <citation type="journal article" date="2023" name="Int. J. Syst. Evol. Microbiol.">
        <title>Sinisalibacter aestuarii sp. nov., isolated from estuarine sediment of the Arakawa River.</title>
        <authorList>
            <person name="Arafat S.T."/>
            <person name="Hirano S."/>
            <person name="Sato A."/>
            <person name="Takeuchi K."/>
            <person name="Yasuda T."/>
            <person name="Terahara T."/>
            <person name="Hamada M."/>
            <person name="Kobayashi T."/>
        </authorList>
    </citation>
    <scope>NUCLEOTIDE SEQUENCE</scope>
    <source>
        <strain evidence="10">B-399</strain>
    </source>
</reference>
<evidence type="ECO:0000256" key="8">
    <source>
        <dbReference type="ARBA" id="ARBA00022801"/>
    </source>
</evidence>
<sequence>MTFETQLDRLAQLSVAFGLGLKPGQELVLTADIGAIDLVRRITRAAYEAGASNVLALYADDASTLARYTHGTEAAFDYAPGWLYEAMGKALTNGAARLAIAGATPGLLAGQNPDHVARVNTATSRAAKPFIDAITSGVTNWNIVPFVTPGWARQVFPDLPEAEAVDKLWGHVFTALRLDHDDPEAAWRKAFETLDARKAHLQGLSLDALHFEGGGTDLTLGLAKGHVWAGGGLALDNGTAYAPNLPTEEIFSMPDRGRADGRAVFTKPSVINGTIVEGLVVEFAGGKAVKIEAETNAEVARTWFTTDEGASRLGEVALVPESSPIARSGVLYFNTLFDENAACHIAFGNAYAMNLAPGADREAAGMNASKIHHDVMIGGPDISVTGLGADGSRHPIMKDGEFVI</sequence>
<dbReference type="GO" id="GO:0004177">
    <property type="term" value="F:aminopeptidase activity"/>
    <property type="evidence" value="ECO:0007669"/>
    <property type="project" value="UniProtKB-KW"/>
</dbReference>
<dbReference type="PANTHER" id="PTHR34448">
    <property type="entry name" value="AMINOPEPTIDASE"/>
    <property type="match status" value="1"/>
</dbReference>
<comment type="similarity">
    <text evidence="4">Belongs to the peptidase M29 family.</text>
</comment>
<dbReference type="InterPro" id="IPR000787">
    <property type="entry name" value="Peptidase_M29"/>
</dbReference>
<evidence type="ECO:0000256" key="7">
    <source>
        <dbReference type="ARBA" id="ARBA00022723"/>
    </source>
</evidence>
<keyword evidence="6" id="KW-0645">Protease</keyword>